<sequence>CCLTTMSRSALLLFRWSGCSASCTQRVTWSAMAPGWFGCRPPKPWVRCCKLALTFWSKRWIRSSCQTS</sequence>
<proteinExistence type="predicted"/>
<reference evidence="2 3" key="1">
    <citation type="submission" date="2021-06" db="EMBL/GenBank/DDBJ databases">
        <authorList>
            <person name="Palmer J.M."/>
        </authorList>
    </citation>
    <scope>NUCLEOTIDE SEQUENCE [LARGE SCALE GENOMIC DNA]</scope>
    <source>
        <strain evidence="2 3">XC_2019</strain>
        <tissue evidence="2">Muscle</tissue>
    </source>
</reference>
<feature type="non-terminal residue" evidence="2">
    <location>
        <position position="68"/>
    </location>
</feature>
<organism evidence="2 3">
    <name type="scientific">Xenoophorus captivus</name>
    <dbReference type="NCBI Taxonomy" id="1517983"/>
    <lineage>
        <taxon>Eukaryota</taxon>
        <taxon>Metazoa</taxon>
        <taxon>Chordata</taxon>
        <taxon>Craniata</taxon>
        <taxon>Vertebrata</taxon>
        <taxon>Euteleostomi</taxon>
        <taxon>Actinopterygii</taxon>
        <taxon>Neopterygii</taxon>
        <taxon>Teleostei</taxon>
        <taxon>Neoteleostei</taxon>
        <taxon>Acanthomorphata</taxon>
        <taxon>Ovalentaria</taxon>
        <taxon>Atherinomorphae</taxon>
        <taxon>Cyprinodontiformes</taxon>
        <taxon>Goodeidae</taxon>
        <taxon>Xenoophorus</taxon>
    </lineage>
</organism>
<evidence type="ECO:0000313" key="3">
    <source>
        <dbReference type="Proteomes" id="UP001434883"/>
    </source>
</evidence>
<feature type="signal peptide" evidence="1">
    <location>
        <begin position="1"/>
        <end position="21"/>
    </location>
</feature>
<dbReference type="Proteomes" id="UP001434883">
    <property type="component" value="Unassembled WGS sequence"/>
</dbReference>
<feature type="non-terminal residue" evidence="2">
    <location>
        <position position="1"/>
    </location>
</feature>
<feature type="chain" id="PRO_5047300518" evidence="1">
    <location>
        <begin position="22"/>
        <end position="68"/>
    </location>
</feature>
<keyword evidence="3" id="KW-1185">Reference proteome</keyword>
<gene>
    <name evidence="2" type="ORF">XENOCAPTIV_022870</name>
</gene>
<evidence type="ECO:0000256" key="1">
    <source>
        <dbReference type="SAM" id="SignalP"/>
    </source>
</evidence>
<comment type="caution">
    <text evidence="2">The sequence shown here is derived from an EMBL/GenBank/DDBJ whole genome shotgun (WGS) entry which is preliminary data.</text>
</comment>
<protein>
    <submittedName>
        <fullName evidence="2">Uncharacterized protein</fullName>
    </submittedName>
</protein>
<dbReference type="EMBL" id="JAHRIN010047157">
    <property type="protein sequence ID" value="MEQ2208002.1"/>
    <property type="molecule type" value="Genomic_DNA"/>
</dbReference>
<evidence type="ECO:0000313" key="2">
    <source>
        <dbReference type="EMBL" id="MEQ2208002.1"/>
    </source>
</evidence>
<accession>A0ABV0RK07</accession>
<keyword evidence="1" id="KW-0732">Signal</keyword>
<name>A0ABV0RK07_9TELE</name>